<feature type="compositionally biased region" description="Polar residues" evidence="1">
    <location>
        <begin position="1155"/>
        <end position="1169"/>
    </location>
</feature>
<evidence type="ECO:0000256" key="1">
    <source>
        <dbReference type="SAM" id="MobiDB-lite"/>
    </source>
</evidence>
<feature type="compositionally biased region" description="Low complexity" evidence="1">
    <location>
        <begin position="601"/>
        <end position="614"/>
    </location>
</feature>
<evidence type="ECO:0000313" key="3">
    <source>
        <dbReference type="EMBL" id="CAL1275877.1"/>
    </source>
</evidence>
<evidence type="ECO:0000259" key="2">
    <source>
        <dbReference type="Pfam" id="PF13820"/>
    </source>
</evidence>
<dbReference type="GO" id="GO:0003713">
    <property type="term" value="F:transcription coactivator activity"/>
    <property type="evidence" value="ECO:0007669"/>
    <property type="project" value="InterPro"/>
</dbReference>
<comment type="caution">
    <text evidence="3">The sequence shown here is derived from an EMBL/GenBank/DDBJ whole genome shotgun (WGS) entry which is preliminary data.</text>
</comment>
<protein>
    <recommendedName>
        <fullName evidence="2">Nuclear receptor coactivator 6 TRADD-N domain-containing protein</fullName>
    </recommendedName>
</protein>
<feature type="compositionally biased region" description="Polar residues" evidence="1">
    <location>
        <begin position="1080"/>
        <end position="1099"/>
    </location>
</feature>
<feature type="region of interest" description="Disordered" evidence="1">
    <location>
        <begin position="2116"/>
        <end position="2145"/>
    </location>
</feature>
<feature type="domain" description="Nuclear receptor coactivator 6 TRADD-N" evidence="2">
    <location>
        <begin position="17"/>
        <end position="130"/>
    </location>
</feature>
<feature type="compositionally biased region" description="Low complexity" evidence="1">
    <location>
        <begin position="1949"/>
        <end position="1966"/>
    </location>
</feature>
<feature type="compositionally biased region" description="Low complexity" evidence="1">
    <location>
        <begin position="1429"/>
        <end position="1445"/>
    </location>
</feature>
<dbReference type="GO" id="GO:0005667">
    <property type="term" value="C:transcription regulator complex"/>
    <property type="evidence" value="ECO:0007669"/>
    <property type="project" value="TreeGrafter"/>
</dbReference>
<feature type="compositionally biased region" description="Polar residues" evidence="1">
    <location>
        <begin position="1922"/>
        <end position="1948"/>
    </location>
</feature>
<feature type="compositionally biased region" description="Basic residues" evidence="1">
    <location>
        <begin position="382"/>
        <end position="392"/>
    </location>
</feature>
<feature type="compositionally biased region" description="Basic and acidic residues" evidence="1">
    <location>
        <begin position="712"/>
        <end position="723"/>
    </location>
</feature>
<feature type="compositionally biased region" description="Polar residues" evidence="1">
    <location>
        <begin position="430"/>
        <end position="450"/>
    </location>
</feature>
<reference evidence="3 4" key="1">
    <citation type="submission" date="2024-04" db="EMBL/GenBank/DDBJ databases">
        <authorList>
            <person name="Rising A."/>
            <person name="Reimegard J."/>
            <person name="Sonavane S."/>
            <person name="Akerstrom W."/>
            <person name="Nylinder S."/>
            <person name="Hedman E."/>
            <person name="Kallberg Y."/>
        </authorList>
    </citation>
    <scope>NUCLEOTIDE SEQUENCE [LARGE SCALE GENOMIC DNA]</scope>
</reference>
<dbReference type="InterPro" id="IPR026638">
    <property type="entry name" value="NCOA6"/>
</dbReference>
<keyword evidence="4" id="KW-1185">Reference proteome</keyword>
<feature type="compositionally biased region" description="Basic and acidic residues" evidence="1">
    <location>
        <begin position="1996"/>
        <end position="2006"/>
    </location>
</feature>
<feature type="compositionally biased region" description="Polar residues" evidence="1">
    <location>
        <begin position="1531"/>
        <end position="1568"/>
    </location>
</feature>
<dbReference type="Proteomes" id="UP001497382">
    <property type="component" value="Unassembled WGS sequence"/>
</dbReference>
<feature type="compositionally biased region" description="Polar residues" evidence="1">
    <location>
        <begin position="2435"/>
        <end position="2445"/>
    </location>
</feature>
<dbReference type="PANTHER" id="PTHR15690">
    <property type="entry name" value="NUCLEAR RECEPTOR COACTIVATOR 6"/>
    <property type="match status" value="1"/>
</dbReference>
<organism evidence="3 4">
    <name type="scientific">Larinioides sclopetarius</name>
    <dbReference type="NCBI Taxonomy" id="280406"/>
    <lineage>
        <taxon>Eukaryota</taxon>
        <taxon>Metazoa</taxon>
        <taxon>Ecdysozoa</taxon>
        <taxon>Arthropoda</taxon>
        <taxon>Chelicerata</taxon>
        <taxon>Arachnida</taxon>
        <taxon>Araneae</taxon>
        <taxon>Araneomorphae</taxon>
        <taxon>Entelegynae</taxon>
        <taxon>Araneoidea</taxon>
        <taxon>Araneidae</taxon>
        <taxon>Larinioides</taxon>
    </lineage>
</organism>
<dbReference type="GO" id="GO:0035097">
    <property type="term" value="C:histone methyltransferase complex"/>
    <property type="evidence" value="ECO:0007669"/>
    <property type="project" value="TreeGrafter"/>
</dbReference>
<dbReference type="InterPro" id="IPR032715">
    <property type="entry name" value="NCOA6_TRADD-N"/>
</dbReference>
<feature type="region of interest" description="Disordered" evidence="1">
    <location>
        <begin position="1896"/>
        <end position="2009"/>
    </location>
</feature>
<feature type="compositionally biased region" description="Polar residues" evidence="1">
    <location>
        <begin position="1053"/>
        <end position="1068"/>
    </location>
</feature>
<dbReference type="GO" id="GO:0045944">
    <property type="term" value="P:positive regulation of transcription by RNA polymerase II"/>
    <property type="evidence" value="ECO:0007669"/>
    <property type="project" value="TreeGrafter"/>
</dbReference>
<feature type="compositionally biased region" description="Low complexity" evidence="1">
    <location>
        <begin position="1382"/>
        <end position="1397"/>
    </location>
</feature>
<feature type="region of interest" description="Disordered" evidence="1">
    <location>
        <begin position="1586"/>
        <end position="1605"/>
    </location>
</feature>
<gene>
    <name evidence="3" type="ORF">LARSCL_LOCUS8338</name>
</gene>
<feature type="compositionally biased region" description="Low complexity" evidence="1">
    <location>
        <begin position="2037"/>
        <end position="2059"/>
    </location>
</feature>
<feature type="region of interest" description="Disordered" evidence="1">
    <location>
        <begin position="1051"/>
        <end position="1123"/>
    </location>
</feature>
<feature type="region of interest" description="Disordered" evidence="1">
    <location>
        <begin position="1139"/>
        <end position="1169"/>
    </location>
</feature>
<feature type="compositionally biased region" description="Low complexity" evidence="1">
    <location>
        <begin position="401"/>
        <end position="417"/>
    </location>
</feature>
<dbReference type="EMBL" id="CAXIEN010000088">
    <property type="protein sequence ID" value="CAL1275877.1"/>
    <property type="molecule type" value="Genomic_DNA"/>
</dbReference>
<feature type="compositionally biased region" description="Acidic residues" evidence="1">
    <location>
        <begin position="643"/>
        <end position="652"/>
    </location>
</feature>
<feature type="region of interest" description="Disordered" evidence="1">
    <location>
        <begin position="1378"/>
        <end position="1401"/>
    </location>
</feature>
<feature type="compositionally biased region" description="Basic and acidic residues" evidence="1">
    <location>
        <begin position="666"/>
        <end position="681"/>
    </location>
</feature>
<accession>A0AAV1ZZ62</accession>
<feature type="region of interest" description="Disordered" evidence="1">
    <location>
        <begin position="2037"/>
        <end position="2094"/>
    </location>
</feature>
<feature type="region of interest" description="Disordered" evidence="1">
    <location>
        <begin position="1525"/>
        <end position="1578"/>
    </location>
</feature>
<feature type="compositionally biased region" description="Polar residues" evidence="1">
    <location>
        <begin position="1107"/>
        <end position="1123"/>
    </location>
</feature>
<feature type="compositionally biased region" description="Basic and acidic residues" evidence="1">
    <location>
        <begin position="2394"/>
        <end position="2426"/>
    </location>
</feature>
<feature type="region of interest" description="Disordered" evidence="1">
    <location>
        <begin position="587"/>
        <end position="734"/>
    </location>
</feature>
<feature type="compositionally biased region" description="Low complexity" evidence="1">
    <location>
        <begin position="1903"/>
        <end position="1913"/>
    </location>
</feature>
<dbReference type="PANTHER" id="PTHR15690:SF0">
    <property type="entry name" value="NUCLEAR RECEPTOR COACTIVATOR 6"/>
    <property type="match status" value="1"/>
</dbReference>
<evidence type="ECO:0000313" key="4">
    <source>
        <dbReference type="Proteomes" id="UP001497382"/>
    </source>
</evidence>
<feature type="region of interest" description="Disordered" evidence="1">
    <location>
        <begin position="2353"/>
        <end position="2481"/>
    </location>
</feature>
<feature type="compositionally biased region" description="Basic and acidic residues" evidence="1">
    <location>
        <begin position="2356"/>
        <end position="2375"/>
    </location>
</feature>
<feature type="compositionally biased region" description="Polar residues" evidence="1">
    <location>
        <begin position="683"/>
        <end position="707"/>
    </location>
</feature>
<sequence length="2498" mass="266311">MPETLPFRDMEGEDLATTVLTCEGDIKDPTFPFKLQLLINKLQNLISDEENPIKVTKVEPWNSVRVTFNIPLEAAQRLRQLAERGDRVLRDLGILSVQIEGDQVITLTLASQYSEPQEIVLRKTTDEQGDVASVSFNLPNAEPVPGPSTDEPAHKNISQFLGHIVGGAPSAAAVINPNVRLEKTSSPKPESSVSFRSPNVIAPSSTEPIPFPPASVVTTTTATLPGSSRVSPNVCVKPPSGFGPFPFASMTHAMNTKNSSTSPQYQPVLHVQGGNPRISFTSSTSQITNTILNSSCNASPALSIPSKVSSSAIKVPRTITNSAFNSVVSRTPPPNAIAATSKANVALSSPLLVNLLQSETSNLQQNNKLMPPPSPASNQAAKSKRKPRKKKDKISDDDVASPSFSTSPSPPSYQSHPGVRSPGGFDPLSVLNQPLNVPLSNSTPSSQLTSIHPLAQGQPPVSTNVKPHASNIHPGTQGLLPVSLQSQVQGQPMVSTTRPIGQTLSAFRQTQGPRTVPNIHPQAQGQPQVHTGNLPLHTHIPIDAPHLSRAQAGSIQSYGMSAPRTIPINSSRPLFAGRDSSLVKVMDKSNKDTAVSKAEKSSTPSTPSTSTPDSNPFPSPPSSTDGKTKHLINPFTGQLEPMPSDEEEEEESISSLPPFPDFEIESSEKSHSERSLSDGGKDNNLSSDTDSGISKSITDVSQSSTECITAESGKDAKKAETSSKADCIPTASVTSSVPGEKIKLRLKLDSKTIRESKEGELKEKRLKESNVPFNQKIDVAVVSIPGLKKNMTATSASSVPEPRVPPLHISLRGPNSAVVVSPRKDDSKSRHTISKEDHLNIEASSKVSQKKIRSPRATRTGDISAISLSASGRGVDSIDKRIRGNNSKDFKKIKDEIWNQNVKNMSMSGGGIVEMTEKVSSSRISSYETYLSGTSVNNPIVQRKSSNIFSLTPRDSCKSEVMTLTSCSTGESVTLHSFAGSKSPLPLQVAAVSETEALPANAPQTAEKEVSSNTSITLPIERTEGAVVDKIANPSEEKPCEILVPSGTAVDDTFSSSRKSPLMQNNYLPHSPSAPADSKNIVQKTNSPSDQTQSQSASSLKKIESTVPLSSHSASSPTCNANETASNFNVQMQVSDSTDANRLPKPERVMANPLGNVSSSTDSQKLQNNHQCNTHNNVTENLDSVNRDEHVQKDASVCETVSSCKEDITVNEVQKSVDVNKNATANRKENSENEPCENVKILSSHSSMPLPSQNDGDKCKNSLFSNHSESCDSSASCLTPVPKKDSEVVEKSDKNMCIVEMKKSPIAQIISADTLPIQPHVIEVPSQQSSPAVPNILAKSGCVAEVNSVSSLVSSGNQFVPVRSVLMMHDTSGITFCEGKPSSSTSAANSTSVTSHSESFPAHTLPCSIDSKVKLVNHVDTAVKEKLSSAKVSPAPSSSTNASEESSMDSVDEERKRCMQLAEIPTSTPGPPQPDTSISSNPSKLGDSGERNSVCSSETKKAIEIFHEESVPALQKCEPKIVPVGGEAARGSSSIDPTSLVSRRSPLNSSATPDVQQPLSSNTAASKETFSDEKVPCNSSLEGYIPTSCGHPKENQSESTTTTTVLSSDSTSSLLIMQDPVPLVGIENKSLSAKLDIKKEPCSDSVHLVSASGNPVVTSLLSPVKYLPSEVSSQKFKLIFKGSGQRGSLQSSNSPTSLVVPLNSSKTVPIKLVTLPGGASALSVRSTANPNIVEIIGSKSASSQNTPSSGNPHSSSPVRLVVSKVSQGLSCSNQGGSQNMRNRVVVKSVVVTGTSPSLKLVSSSNSLSTTTAVLTNSGGITTSSGVQIVSSPSPSVTGHITKLLTEEIKPVTVVENTTMQISSVSCLSDLTNVESADLPDNKNSADSMKNVLKASSSSGVKCSTSADSTTKDSSPSEHSDKNSTASESISINPISADSSTFSSIVSPDTTTASATNSSESENIISTKNALNTQVPSQQSSECASSEQTLNSGNSSCDKDATSKKSVADTTTEIVTSEASSISSATNDQKINIELVSPTSNETESSSNSIQNNSTNSESTVVKNSDSESKIPESSIRTITPSAEPDDLVKSEQTNDSAITTSLNYISNKLESSVTADSSSVSNFTLSSDTEKSNTEAIPINSETSVENSVEIRSVNPCEIGNEVIIASNIEVGVAETSECVEISQNSELECDDMRLEQSIEPSKKEVYNDSQVIILPDNTDTLDEKCNVDMQKFRPLGDESIGVVDSTESDSAVTVEDSQLEISLVYSKPLKRKCSENAAELIKACMGVEDGPKRAVLMKAKVAEEIVEKIENEKLEENVRMSLRIRKEDSNIKKPKGSTVNSDCSTDEEITLSELIKTRTRDKPPRGRISNRDSPVEPNNLKPGRRRSGSNESRNSEEIKTRPPRENKREVIKKNEPSKKLPERTKRGTFKAQDQVVNTKVSVQRSGRIRDQEAKTSMLNNNKEENSIGAKRKTRATTDTQEMLVQVKRRRYSKDGHR</sequence>
<feature type="region of interest" description="Disordered" evidence="1">
    <location>
        <begin position="364"/>
        <end position="463"/>
    </location>
</feature>
<feature type="region of interest" description="Disordered" evidence="1">
    <location>
        <begin position="1425"/>
        <end position="1496"/>
    </location>
</feature>
<name>A0AAV1ZZ62_9ARAC</name>
<proteinExistence type="predicted"/>
<dbReference type="Pfam" id="PF13820">
    <property type="entry name" value="NCOA6_TRADD-N"/>
    <property type="match status" value="1"/>
</dbReference>
<feature type="compositionally biased region" description="Low complexity" evidence="1">
    <location>
        <begin position="1976"/>
        <end position="1987"/>
    </location>
</feature>